<reference evidence="2" key="2">
    <citation type="submission" date="2020-09" db="EMBL/GenBank/DDBJ databases">
        <authorList>
            <person name="Sun Q."/>
            <person name="Kim S."/>
        </authorList>
    </citation>
    <scope>NUCLEOTIDE SEQUENCE</scope>
    <source>
        <strain evidence="2">KCTC 12113</strain>
    </source>
</reference>
<sequence length="887" mass="103500">MNYIINQINRKINLLKGLDKKSELKVHYQSKLEFYLILILGYLWNKNFEDITEDEKEQVIETILKPSIGSIISASRTLDIKSDFFGNKKMKDFLKAINDYPKIRNEKIGHGYSYEDTISEYLEVFENLINKIEESDIFLFKDKIDIIVTTSKSGEIHKGIQYKSNGSDYLAWSCPDEVFSFKENSIYIKNESDYFRVSPFIFIENENDFYSFSSIEEKLTGRVKFNQLIRTGKIYVEFEELAKIDIANDGLKRKTSNGTIINEFSKNYKKYIDVGVSNKVIKFLTKNNSSVFATLWGHGGIGKTAAIQNVCEILANQERKKFDYIIFLSAKDRYYNFYKGVIQELKDSIKTLAETIDFINSIVFSDDSSGEEAIINYEGNMLIVIDDFETFSKAEKNKITSFIRKLDINHHKVILTTRSATLITGEEIETNELDEKNTIAFLIEAFRNEIPSYNVEKDIKSFNTYSNLIHNVTSGRPLFILQFAILLAQKGSLEETLLIDIKSTEEAKNFLYDRIYDYLSQDAKNMFLAINLLVNKDDLTGLLNNLRFLLNKEDKLEEFEDALNELVKLKIIILEDKDFFKVYSYEILKIMQSYYENKGSDYDSSITNRYTQISSDDKLDTDYALLKVADSNRIVASESEVENQYRRIIKRENADFKLRVRALLNYANYLFSQKGQVDKALKLFDDYWHWFNNTSEFIIMQVRYCWAEGTKESKYKAINTLKGYLAKKPKIDEEILLEIIGTLMTYSGIMIVAEREDIKEKKRFKDISDKKYESLNSEQRTRFNELFRYPGLKLYNTVKDRDLMSFSPKCRNFILDGLTHFSEICIRVNKRKIAKDVCAKIITELPADYHKPFLHKIKKINFIENRKPSKKIVESDLASKLKQALNK</sequence>
<evidence type="ECO:0000313" key="3">
    <source>
        <dbReference type="Proteomes" id="UP000634668"/>
    </source>
</evidence>
<protein>
    <recommendedName>
        <fullName evidence="1">NB-ARC domain-containing protein</fullName>
    </recommendedName>
</protein>
<dbReference type="Proteomes" id="UP000634668">
    <property type="component" value="Unassembled WGS sequence"/>
</dbReference>
<name>A0A918MPU8_9FLAO</name>
<comment type="caution">
    <text evidence="2">The sequence shown here is derived from an EMBL/GenBank/DDBJ whole genome shotgun (WGS) entry which is preliminary data.</text>
</comment>
<dbReference type="EMBL" id="BMWP01000024">
    <property type="protein sequence ID" value="GGW43947.1"/>
    <property type="molecule type" value="Genomic_DNA"/>
</dbReference>
<organism evidence="2 3">
    <name type="scientific">Arenibacter certesii</name>
    <dbReference type="NCBI Taxonomy" id="228955"/>
    <lineage>
        <taxon>Bacteria</taxon>
        <taxon>Pseudomonadati</taxon>
        <taxon>Bacteroidota</taxon>
        <taxon>Flavobacteriia</taxon>
        <taxon>Flavobacteriales</taxon>
        <taxon>Flavobacteriaceae</taxon>
        <taxon>Arenibacter</taxon>
    </lineage>
</organism>
<dbReference type="Pfam" id="PF00931">
    <property type="entry name" value="NB-ARC"/>
    <property type="match status" value="1"/>
</dbReference>
<dbReference type="InterPro" id="IPR027417">
    <property type="entry name" value="P-loop_NTPase"/>
</dbReference>
<dbReference type="SUPFAM" id="SSF52540">
    <property type="entry name" value="P-loop containing nucleoside triphosphate hydrolases"/>
    <property type="match status" value="1"/>
</dbReference>
<dbReference type="RefSeq" id="WP_026814116.1">
    <property type="nucleotide sequence ID" value="NZ_BMWP01000024.1"/>
</dbReference>
<evidence type="ECO:0000259" key="1">
    <source>
        <dbReference type="Pfam" id="PF00931"/>
    </source>
</evidence>
<accession>A0A918MPU8</accession>
<dbReference type="GO" id="GO:0043531">
    <property type="term" value="F:ADP binding"/>
    <property type="evidence" value="ECO:0007669"/>
    <property type="project" value="InterPro"/>
</dbReference>
<reference evidence="2" key="1">
    <citation type="journal article" date="2014" name="Int. J. Syst. Evol. Microbiol.">
        <title>Complete genome sequence of Corynebacterium casei LMG S-19264T (=DSM 44701T), isolated from a smear-ripened cheese.</title>
        <authorList>
            <consortium name="US DOE Joint Genome Institute (JGI-PGF)"/>
            <person name="Walter F."/>
            <person name="Albersmeier A."/>
            <person name="Kalinowski J."/>
            <person name="Ruckert C."/>
        </authorList>
    </citation>
    <scope>NUCLEOTIDE SEQUENCE</scope>
    <source>
        <strain evidence="2">KCTC 12113</strain>
    </source>
</reference>
<evidence type="ECO:0000313" key="2">
    <source>
        <dbReference type="EMBL" id="GGW43947.1"/>
    </source>
</evidence>
<dbReference type="AlphaFoldDB" id="A0A918MPU8"/>
<gene>
    <name evidence="2" type="ORF">GCM10007383_30610</name>
</gene>
<keyword evidence="3" id="KW-1185">Reference proteome</keyword>
<dbReference type="InterPro" id="IPR002182">
    <property type="entry name" value="NB-ARC"/>
</dbReference>
<dbReference type="Gene3D" id="3.40.50.300">
    <property type="entry name" value="P-loop containing nucleotide triphosphate hydrolases"/>
    <property type="match status" value="1"/>
</dbReference>
<feature type="domain" description="NB-ARC" evidence="1">
    <location>
        <begin position="278"/>
        <end position="422"/>
    </location>
</feature>
<proteinExistence type="predicted"/>